<evidence type="ECO:0000313" key="1">
    <source>
        <dbReference type="EMBL" id="MCY9521585.1"/>
    </source>
</evidence>
<dbReference type="RefSeq" id="WP_268601588.1">
    <property type="nucleotide sequence ID" value="NZ_JAMDLV010000006.1"/>
</dbReference>
<keyword evidence="2" id="KW-1185">Reference proteome</keyword>
<dbReference type="Proteomes" id="UP001207626">
    <property type="component" value="Unassembled WGS sequence"/>
</dbReference>
<sequence length="76" mass="9062">MTKEQIMAYLKEHGNDGVKKVYMSHGANWYWSCTKPAIVMQCRFLFFSGFLFGRDWSRGDTFGHREIFQYINLDKK</sequence>
<proteinExistence type="predicted"/>
<accession>A0ABT4DWG5</accession>
<organism evidence="1 2">
    <name type="scientific">Paenibacillus apiarius</name>
    <dbReference type="NCBI Taxonomy" id="46240"/>
    <lineage>
        <taxon>Bacteria</taxon>
        <taxon>Bacillati</taxon>
        <taxon>Bacillota</taxon>
        <taxon>Bacilli</taxon>
        <taxon>Bacillales</taxon>
        <taxon>Paenibacillaceae</taxon>
        <taxon>Paenibacillus</taxon>
    </lineage>
</organism>
<dbReference type="EMBL" id="JAMDLW010000023">
    <property type="protein sequence ID" value="MCY9521585.1"/>
    <property type="molecule type" value="Genomic_DNA"/>
</dbReference>
<protein>
    <submittedName>
        <fullName evidence="1">Uncharacterized protein</fullName>
    </submittedName>
</protein>
<evidence type="ECO:0000313" key="2">
    <source>
        <dbReference type="Proteomes" id="UP001207626"/>
    </source>
</evidence>
<name>A0ABT4DWG5_9BACL</name>
<reference evidence="1 2" key="1">
    <citation type="submission" date="2022-05" db="EMBL/GenBank/DDBJ databases">
        <title>Genome Sequencing of Bee-Associated Microbes.</title>
        <authorList>
            <person name="Dunlap C."/>
        </authorList>
    </citation>
    <scope>NUCLEOTIDE SEQUENCE [LARGE SCALE GENOMIC DNA]</scope>
    <source>
        <strain evidence="1 2">NRRL NRS-1438</strain>
    </source>
</reference>
<comment type="caution">
    <text evidence="1">The sequence shown here is derived from an EMBL/GenBank/DDBJ whole genome shotgun (WGS) entry which is preliminary data.</text>
</comment>
<gene>
    <name evidence="1" type="ORF">M5X09_18255</name>
</gene>